<sequence>MKRYKKYKDSGIEWVGEIPDHWEIKRLKYLAKVNSSKKNFDLENNSETEVVFLPMEKVSKHGTIDQDLRKKSNEVSTGFTYFERNDIIVAKITPCFENGKGAFLENLETEFGFGSTEFHVLRASNKINKKFLFYQTKTDRFMNIGEAFMIGSAGQKRVPLSFVESFIIGIPQLEEQIAVANYLDEKTIQIDKLISNKQKLIDLLREECTAIINQAVTKDIDPNIKLKPSGIEWLGEIPEHWEVKKLKYVATIQSSNVDKKTNEEEKSILLCNYIDVYKNEFIDDSISFMEATATEKEIEKFILNKGDVLITKDSETPDDIANPAYVVKDFDNVICGYHLAQIRANQIELHGEYLFRLFQSRQFNTHFEVSANGVTRFGLPLDSIADVFVPLPSKEEQLSITEYILKETQKISNTIVKIEKEIKLLQEYRIALISEVVIGKIKVV</sequence>
<dbReference type="PANTHER" id="PTHR43140:SF1">
    <property type="entry name" value="TYPE I RESTRICTION ENZYME ECOKI SPECIFICITY SUBUNIT"/>
    <property type="match status" value="1"/>
</dbReference>
<protein>
    <submittedName>
        <fullName evidence="5">Type I restriction-modification system, specificity subunit S</fullName>
    </submittedName>
</protein>
<dbReference type="Pfam" id="PF01420">
    <property type="entry name" value="Methylase_S"/>
    <property type="match status" value="2"/>
</dbReference>
<dbReference type="Gene3D" id="1.10.287.1120">
    <property type="entry name" value="Bipartite methylase S protein"/>
    <property type="match status" value="1"/>
</dbReference>
<dbReference type="Gene3D" id="3.90.220.20">
    <property type="entry name" value="DNA methylase specificity domains"/>
    <property type="match status" value="2"/>
</dbReference>
<dbReference type="InterPro" id="IPR000055">
    <property type="entry name" value="Restrct_endonuc_typeI_TRD"/>
</dbReference>
<gene>
    <name evidence="5" type="ORF">JETT_0248</name>
</gene>
<feature type="domain" description="Type I restriction modification DNA specificity" evidence="4">
    <location>
        <begin position="19"/>
        <end position="188"/>
    </location>
</feature>
<dbReference type="AlphaFoldDB" id="A0A533QS38"/>
<keyword evidence="2" id="KW-0680">Restriction system</keyword>
<comment type="similarity">
    <text evidence="1">Belongs to the type-I restriction system S methylase family.</text>
</comment>
<feature type="domain" description="Type I restriction modification DNA specificity" evidence="4">
    <location>
        <begin position="238"/>
        <end position="422"/>
    </location>
</feature>
<comment type="caution">
    <text evidence="5">The sequence shown here is derived from an EMBL/GenBank/DDBJ whole genome shotgun (WGS) entry which is preliminary data.</text>
</comment>
<evidence type="ECO:0000256" key="3">
    <source>
        <dbReference type="ARBA" id="ARBA00023125"/>
    </source>
</evidence>
<evidence type="ECO:0000259" key="4">
    <source>
        <dbReference type="Pfam" id="PF01420"/>
    </source>
</evidence>
<dbReference type="SUPFAM" id="SSF116734">
    <property type="entry name" value="DNA methylase specificity domain"/>
    <property type="match status" value="2"/>
</dbReference>
<evidence type="ECO:0000313" key="5">
    <source>
        <dbReference type="EMBL" id="TLD43430.1"/>
    </source>
</evidence>
<evidence type="ECO:0000256" key="2">
    <source>
        <dbReference type="ARBA" id="ARBA00022747"/>
    </source>
</evidence>
<keyword evidence="3" id="KW-0238">DNA-binding</keyword>
<proteinExistence type="inferred from homology"/>
<dbReference type="InterPro" id="IPR044946">
    <property type="entry name" value="Restrct_endonuc_typeI_TRD_sf"/>
</dbReference>
<name>A0A533QS38_9BACT</name>
<accession>A0A533QS38</accession>
<organism evidence="5 6">
    <name type="scientific">Candidatus Jettenia ecosi</name>
    <dbReference type="NCBI Taxonomy" id="2494326"/>
    <lineage>
        <taxon>Bacteria</taxon>
        <taxon>Pseudomonadati</taxon>
        <taxon>Planctomycetota</taxon>
        <taxon>Candidatus Brocadiia</taxon>
        <taxon>Candidatus Brocadiales</taxon>
        <taxon>Candidatus Brocadiaceae</taxon>
        <taxon>Candidatus Jettenia</taxon>
    </lineage>
</organism>
<evidence type="ECO:0000256" key="1">
    <source>
        <dbReference type="ARBA" id="ARBA00010923"/>
    </source>
</evidence>
<reference evidence="5 6" key="1">
    <citation type="submission" date="2019-04" db="EMBL/GenBank/DDBJ databases">
        <title>Genome of a novel bacterium Candidatus Jettenia ecosi reconstructed from metagenome of an anammox bioreactor.</title>
        <authorList>
            <person name="Mardanov A.V."/>
            <person name="Beletsky A.V."/>
            <person name="Ravin N.V."/>
            <person name="Botchkova E.A."/>
            <person name="Litti Y.V."/>
            <person name="Nozhevnikova A.N."/>
        </authorList>
    </citation>
    <scope>NUCLEOTIDE SEQUENCE [LARGE SCALE GENOMIC DNA]</scope>
    <source>
        <strain evidence="5">J2</strain>
    </source>
</reference>
<dbReference type="GO" id="GO:0003677">
    <property type="term" value="F:DNA binding"/>
    <property type="evidence" value="ECO:0007669"/>
    <property type="project" value="UniProtKB-KW"/>
</dbReference>
<dbReference type="CDD" id="cd17260">
    <property type="entry name" value="RMtype1_S_EcoEI-TRD1-CR1_like"/>
    <property type="match status" value="1"/>
</dbReference>
<dbReference type="Proteomes" id="UP000319783">
    <property type="component" value="Unassembled WGS sequence"/>
</dbReference>
<dbReference type="GO" id="GO:0009307">
    <property type="term" value="P:DNA restriction-modification system"/>
    <property type="evidence" value="ECO:0007669"/>
    <property type="project" value="UniProtKB-KW"/>
</dbReference>
<dbReference type="InterPro" id="IPR051212">
    <property type="entry name" value="Type-I_RE_S_subunit"/>
</dbReference>
<evidence type="ECO:0000313" key="6">
    <source>
        <dbReference type="Proteomes" id="UP000319783"/>
    </source>
</evidence>
<dbReference type="PANTHER" id="PTHR43140">
    <property type="entry name" value="TYPE-1 RESTRICTION ENZYME ECOKI SPECIFICITY PROTEIN"/>
    <property type="match status" value="1"/>
</dbReference>
<dbReference type="EMBL" id="SULG01000003">
    <property type="protein sequence ID" value="TLD43430.1"/>
    <property type="molecule type" value="Genomic_DNA"/>
</dbReference>